<gene>
    <name evidence="7" type="primary">surA</name>
    <name evidence="9" type="ORF">QC825_04740</name>
</gene>
<dbReference type="Gene3D" id="3.10.50.40">
    <property type="match status" value="2"/>
</dbReference>
<evidence type="ECO:0000256" key="1">
    <source>
        <dbReference type="ARBA" id="ARBA00022729"/>
    </source>
</evidence>
<sequence length="433" mass="47931" precursor="true">MRKTLLAPLGLAAVIGLSPLAHAAAQPLDRIVAVVNQDAIMQSDLNRRLQEVREQLDSRGVTPPPMETLKREVLDRMILEDIQLQMAKRANVSVDDDQLSQSLRQVAKSNGFESVQAFQAALGKQGVSFDSVREQVRREMIISQVQRQKVAGRVSVSDREVEQYLDHLGAADKAQYHLAHILVSLPDNASEAQVAKARAQAEKLRARIKASGKSFEEMAGQLAQQNPSLSGGDLGWRPRNELPTIFADVVPAMSKGEISEPIRSASGFHLVELVDKKGGQQKLISQVKARHILISPNPNRSDAKARALAERIYNELNQGADFDALAKQYSDDKGTALNGGELGWSEPSEMVPAFAKALESLPQGQISEPVKSRFGYHVIEVEGRRQRDVTEQAQREQIRQKLFTRKVNEELESWQQEIRASAYVDNRLNDGGS</sequence>
<name>A0ABU1GTN7_9GAMM</name>
<dbReference type="GO" id="GO:0003755">
    <property type="term" value="F:peptidyl-prolyl cis-trans isomerase activity"/>
    <property type="evidence" value="ECO:0007669"/>
    <property type="project" value="UniProtKB-EC"/>
</dbReference>
<organism evidence="9 10">
    <name type="scientific">Larsenimonas suaedae</name>
    <dbReference type="NCBI Taxonomy" id="1851019"/>
    <lineage>
        <taxon>Bacteria</taxon>
        <taxon>Pseudomonadati</taxon>
        <taxon>Pseudomonadota</taxon>
        <taxon>Gammaproteobacteria</taxon>
        <taxon>Oceanospirillales</taxon>
        <taxon>Halomonadaceae</taxon>
        <taxon>Larsenimonas</taxon>
    </lineage>
</organism>
<dbReference type="Pfam" id="PF09312">
    <property type="entry name" value="SurA_N"/>
    <property type="match status" value="1"/>
</dbReference>
<dbReference type="HAMAP" id="MF_01183">
    <property type="entry name" value="Chaperone_SurA"/>
    <property type="match status" value="1"/>
</dbReference>
<feature type="domain" description="PpiC" evidence="8">
    <location>
        <begin position="173"/>
        <end position="275"/>
    </location>
</feature>
<keyword evidence="2 7" id="KW-0677">Repeat</keyword>
<accession>A0ABU1GTN7</accession>
<evidence type="ECO:0000313" key="10">
    <source>
        <dbReference type="Proteomes" id="UP001269375"/>
    </source>
</evidence>
<dbReference type="InterPro" id="IPR023058">
    <property type="entry name" value="PPIase_PpiC_CS"/>
</dbReference>
<keyword evidence="5 7" id="KW-0143">Chaperone</keyword>
<dbReference type="Pfam" id="PF00639">
    <property type="entry name" value="Rotamase"/>
    <property type="match status" value="2"/>
</dbReference>
<reference evidence="9 10" key="1">
    <citation type="submission" date="2023-04" db="EMBL/GenBank/DDBJ databases">
        <title>A long-awaited taxogenomic arrangement of the family Halomonadaceae.</title>
        <authorList>
            <person name="De La Haba R."/>
            <person name="Chuvochina M."/>
            <person name="Wittouck S."/>
            <person name="Arahal D.R."/>
            <person name="Sanchez-Porro C."/>
            <person name="Hugenholtz P."/>
            <person name="Ventosa A."/>
        </authorList>
    </citation>
    <scope>NUCLEOTIDE SEQUENCE [LARGE SCALE GENOMIC DNA]</scope>
    <source>
        <strain evidence="9 10">DSM 22428</strain>
    </source>
</reference>
<evidence type="ECO:0000259" key="8">
    <source>
        <dbReference type="PROSITE" id="PS50198"/>
    </source>
</evidence>
<evidence type="ECO:0000256" key="3">
    <source>
        <dbReference type="ARBA" id="ARBA00022764"/>
    </source>
</evidence>
<dbReference type="PROSITE" id="PS01096">
    <property type="entry name" value="PPIC_PPIASE_1"/>
    <property type="match status" value="1"/>
</dbReference>
<comment type="catalytic activity">
    <reaction evidence="7">
        <text>[protein]-peptidylproline (omega=180) = [protein]-peptidylproline (omega=0)</text>
        <dbReference type="Rhea" id="RHEA:16237"/>
        <dbReference type="Rhea" id="RHEA-COMP:10747"/>
        <dbReference type="Rhea" id="RHEA-COMP:10748"/>
        <dbReference type="ChEBI" id="CHEBI:83833"/>
        <dbReference type="ChEBI" id="CHEBI:83834"/>
        <dbReference type="EC" id="5.2.1.8"/>
    </reaction>
</comment>
<dbReference type="RefSeq" id="WP_251591086.1">
    <property type="nucleotide sequence ID" value="NZ_JAMLJI010000001.1"/>
</dbReference>
<evidence type="ECO:0000313" key="9">
    <source>
        <dbReference type="EMBL" id="MDR5895383.1"/>
    </source>
</evidence>
<dbReference type="InterPro" id="IPR000297">
    <property type="entry name" value="PPIase_PpiC"/>
</dbReference>
<dbReference type="EC" id="5.2.1.8" evidence="7"/>
<keyword evidence="3 7" id="KW-0574">Periplasm</keyword>
<comment type="subcellular location">
    <subcellularLocation>
        <location evidence="7">Periplasm</location>
    </subcellularLocation>
    <text evidence="7">Is capable of associating with the outer membrane.</text>
</comment>
<dbReference type="SUPFAM" id="SSF109998">
    <property type="entry name" value="Triger factor/SurA peptide-binding domain-like"/>
    <property type="match status" value="1"/>
</dbReference>
<dbReference type="Gene3D" id="1.10.4030.10">
    <property type="entry name" value="Porin chaperone SurA, peptide-binding domain"/>
    <property type="match status" value="1"/>
</dbReference>
<feature type="signal peptide" evidence="7">
    <location>
        <begin position="1"/>
        <end position="23"/>
    </location>
</feature>
<dbReference type="InterPro" id="IPR027304">
    <property type="entry name" value="Trigger_fact/SurA_dom_sf"/>
</dbReference>
<dbReference type="Proteomes" id="UP001269375">
    <property type="component" value="Unassembled WGS sequence"/>
</dbReference>
<keyword evidence="6 7" id="KW-0413">Isomerase</keyword>
<evidence type="ECO:0000256" key="7">
    <source>
        <dbReference type="HAMAP-Rule" id="MF_01183"/>
    </source>
</evidence>
<comment type="function">
    <text evidence="7">Chaperone involved in the correct folding and assembly of outer membrane proteins. Recognizes specific patterns of aromatic residues and the orientation of their side chains, which are found more frequently in integral outer membrane proteins. May act in both early periplasmic and late outer membrane-associated steps of protein maturation.</text>
</comment>
<dbReference type="SUPFAM" id="SSF54534">
    <property type="entry name" value="FKBP-like"/>
    <property type="match status" value="2"/>
</dbReference>
<evidence type="ECO:0000256" key="6">
    <source>
        <dbReference type="ARBA" id="ARBA00023235"/>
    </source>
</evidence>
<comment type="caution">
    <text evidence="9">The sequence shown here is derived from an EMBL/GenBank/DDBJ whole genome shotgun (WGS) entry which is preliminary data.</text>
</comment>
<dbReference type="PANTHER" id="PTHR47637:SF1">
    <property type="entry name" value="CHAPERONE SURA"/>
    <property type="match status" value="1"/>
</dbReference>
<evidence type="ECO:0000256" key="4">
    <source>
        <dbReference type="ARBA" id="ARBA00023110"/>
    </source>
</evidence>
<feature type="chain" id="PRO_5044929645" description="Chaperone SurA" evidence="7">
    <location>
        <begin position="24"/>
        <end position="433"/>
    </location>
</feature>
<keyword evidence="4 7" id="KW-0697">Rotamase</keyword>
<evidence type="ECO:0000256" key="2">
    <source>
        <dbReference type="ARBA" id="ARBA00022737"/>
    </source>
</evidence>
<dbReference type="InterPro" id="IPR023034">
    <property type="entry name" value="PPIase_SurA"/>
</dbReference>
<dbReference type="PROSITE" id="PS50198">
    <property type="entry name" value="PPIC_PPIASE_2"/>
    <property type="match status" value="2"/>
</dbReference>
<comment type="domain">
    <text evidence="7">The PPIase activity resides only in the second parvulin domain. The N-terminal region and the C-terminal tail are necessary and sufficient for the chaperone activity of SurA. The PPIase activity is dispensable for SurA to function as a chaperone. The N-terminal region and the C-terminal tail are also required for porin recognition.</text>
</comment>
<dbReference type="InterPro" id="IPR050280">
    <property type="entry name" value="OMP_Chaperone_SurA"/>
</dbReference>
<feature type="domain" description="PpiC" evidence="8">
    <location>
        <begin position="284"/>
        <end position="383"/>
    </location>
</feature>
<dbReference type="InterPro" id="IPR046357">
    <property type="entry name" value="PPIase_dom_sf"/>
</dbReference>
<protein>
    <recommendedName>
        <fullName evidence="7">Chaperone SurA</fullName>
    </recommendedName>
    <alternativeName>
        <fullName evidence="7">Peptidyl-prolyl cis-trans isomerase SurA</fullName>
        <shortName evidence="7">PPIase SurA</shortName>
        <ecNumber evidence="7">5.2.1.8</ecNumber>
    </alternativeName>
    <alternativeName>
        <fullName evidence="7">Rotamase SurA</fullName>
    </alternativeName>
</protein>
<proteinExistence type="inferred from homology"/>
<dbReference type="EMBL" id="JARWAO010000002">
    <property type="protein sequence ID" value="MDR5895383.1"/>
    <property type="molecule type" value="Genomic_DNA"/>
</dbReference>
<keyword evidence="1 7" id="KW-0732">Signal</keyword>
<evidence type="ECO:0000256" key="5">
    <source>
        <dbReference type="ARBA" id="ARBA00023186"/>
    </source>
</evidence>
<dbReference type="InterPro" id="IPR015391">
    <property type="entry name" value="SurA_N"/>
</dbReference>
<keyword evidence="10" id="KW-1185">Reference proteome</keyword>
<dbReference type="PANTHER" id="PTHR47637">
    <property type="entry name" value="CHAPERONE SURA"/>
    <property type="match status" value="1"/>
</dbReference>